<evidence type="ECO:0000313" key="2">
    <source>
        <dbReference type="EMBL" id="PIN10679.1"/>
    </source>
</evidence>
<evidence type="ECO:0000313" key="3">
    <source>
        <dbReference type="Proteomes" id="UP000231279"/>
    </source>
</evidence>
<dbReference type="EMBL" id="NKXS01003156">
    <property type="protein sequence ID" value="PIN10679.1"/>
    <property type="molecule type" value="Genomic_DNA"/>
</dbReference>
<dbReference type="STRING" id="429701.A0A2G9GZH7"/>
<dbReference type="PANTHER" id="PTHR40891:SF1">
    <property type="entry name" value="DUF295 DOMAIN-CONTAINING PROTEIN"/>
    <property type="match status" value="1"/>
</dbReference>
<evidence type="ECO:0000259" key="1">
    <source>
        <dbReference type="Pfam" id="PF03478"/>
    </source>
</evidence>
<protein>
    <recommendedName>
        <fullName evidence="1">KIB1-4 beta-propeller domain-containing protein</fullName>
    </recommendedName>
</protein>
<accession>A0A2G9GZH7</accession>
<dbReference type="PANTHER" id="PTHR40891">
    <property type="entry name" value="DUF295 DOMAIN-CONTAINING PROTEIN"/>
    <property type="match status" value="1"/>
</dbReference>
<keyword evidence="3" id="KW-1185">Reference proteome</keyword>
<name>A0A2G9GZH7_9LAMI</name>
<organism evidence="2 3">
    <name type="scientific">Handroanthus impetiginosus</name>
    <dbReference type="NCBI Taxonomy" id="429701"/>
    <lineage>
        <taxon>Eukaryota</taxon>
        <taxon>Viridiplantae</taxon>
        <taxon>Streptophyta</taxon>
        <taxon>Embryophyta</taxon>
        <taxon>Tracheophyta</taxon>
        <taxon>Spermatophyta</taxon>
        <taxon>Magnoliopsida</taxon>
        <taxon>eudicotyledons</taxon>
        <taxon>Gunneridae</taxon>
        <taxon>Pentapetalae</taxon>
        <taxon>asterids</taxon>
        <taxon>lamiids</taxon>
        <taxon>Lamiales</taxon>
        <taxon>Bignoniaceae</taxon>
        <taxon>Crescentiina</taxon>
        <taxon>Tabebuia alliance</taxon>
        <taxon>Handroanthus</taxon>
    </lineage>
</organism>
<reference evidence="3" key="1">
    <citation type="journal article" date="2018" name="Gigascience">
        <title>Genome assembly of the Pink Ipe (Handroanthus impetiginosus, Bignoniaceae), a highly valued, ecologically keystone Neotropical timber forest tree.</title>
        <authorList>
            <person name="Silva-Junior O.B."/>
            <person name="Grattapaglia D."/>
            <person name="Novaes E."/>
            <person name="Collevatti R.G."/>
        </authorList>
    </citation>
    <scope>NUCLEOTIDE SEQUENCE [LARGE SCALE GENOMIC DNA]</scope>
    <source>
        <strain evidence="3">cv. UFG-1</strain>
    </source>
</reference>
<dbReference type="InterPro" id="IPR005174">
    <property type="entry name" value="KIB1-4_b-propeller"/>
</dbReference>
<feature type="domain" description="KIB1-4 beta-propeller" evidence="1">
    <location>
        <begin position="36"/>
        <end position="297"/>
    </location>
</feature>
<comment type="caution">
    <text evidence="2">The sequence shown here is derived from an EMBL/GenBank/DDBJ whole genome shotgun (WGS) entry which is preliminary data.</text>
</comment>
<proteinExistence type="predicted"/>
<dbReference type="Pfam" id="PF03478">
    <property type="entry name" value="Beta-prop_KIB1-4"/>
    <property type="match status" value="1"/>
</dbReference>
<dbReference type="AlphaFoldDB" id="A0A2G9GZH7"/>
<dbReference type="OrthoDB" id="907591at2759"/>
<gene>
    <name evidence="2" type="ORF">CDL12_16721</name>
</gene>
<sequence length="324" mass="37915">MEKGCKNSFSRLPRDPDQTHPWLLVSHGDDYQFHTFYDISKNEYIKRNIPEFRYKQVAATSYGWLLLIDYTIHPLQCCLVNITSKERIELPHIEYESLSTSSFFYECVLSKPPNDPYCYVLLVASCKDYLLFCRVGEEKFIKRPKQFEDDFFETATNFKGKIYAWMSVSGKLVEVDFVGPELLLNELVNDKGQLCQIPWPSPSNTYACEDHLVDSCGELLLVHMNGYIHSREVSYFRIFKIKICEREWEELRSIGDRAIFLCPIGSMSFLCTDKSRLKKNSIYYTRFGTTTNIYVYDIEDRSKTLKKPCPTKGDIRPLMSWIVL</sequence>
<dbReference type="Proteomes" id="UP000231279">
    <property type="component" value="Unassembled WGS sequence"/>
</dbReference>